<feature type="region of interest" description="Disordered" evidence="1">
    <location>
        <begin position="83"/>
        <end position="114"/>
    </location>
</feature>
<feature type="compositionally biased region" description="Low complexity" evidence="1">
    <location>
        <begin position="699"/>
        <end position="711"/>
    </location>
</feature>
<dbReference type="AlphaFoldDB" id="A0A180GYK6"/>
<evidence type="ECO:0000313" key="4">
    <source>
        <dbReference type="Proteomes" id="UP000005240"/>
    </source>
</evidence>
<dbReference type="STRING" id="630390.A0A180GYK6"/>
<feature type="compositionally biased region" description="Low complexity" evidence="1">
    <location>
        <begin position="490"/>
        <end position="506"/>
    </location>
</feature>
<dbReference type="Proteomes" id="UP000005240">
    <property type="component" value="Unassembled WGS sequence"/>
</dbReference>
<dbReference type="EnsemblFungi" id="PTTG_03137-t43_1">
    <property type="protein sequence ID" value="PTTG_03137-t43_1-p1"/>
    <property type="gene ID" value="PTTG_03137"/>
</dbReference>
<dbReference type="EMBL" id="ADAS02000010">
    <property type="protein sequence ID" value="OAV97905.1"/>
    <property type="molecule type" value="Genomic_DNA"/>
</dbReference>
<dbReference type="GO" id="GO:0072357">
    <property type="term" value="C:PTW/PP1 phosphatase complex"/>
    <property type="evidence" value="ECO:0007669"/>
    <property type="project" value="TreeGrafter"/>
</dbReference>
<dbReference type="OrthoDB" id="6159439at2759"/>
<evidence type="ECO:0000313" key="2">
    <source>
        <dbReference type="EMBL" id="OAV97905.1"/>
    </source>
</evidence>
<organism evidence="2">
    <name type="scientific">Puccinia triticina (isolate 1-1 / race 1 (BBBD))</name>
    <name type="common">Brown leaf rust fungus</name>
    <dbReference type="NCBI Taxonomy" id="630390"/>
    <lineage>
        <taxon>Eukaryota</taxon>
        <taxon>Fungi</taxon>
        <taxon>Dikarya</taxon>
        <taxon>Basidiomycota</taxon>
        <taxon>Pucciniomycotina</taxon>
        <taxon>Pucciniomycetes</taxon>
        <taxon>Pucciniales</taxon>
        <taxon>Pucciniaceae</taxon>
        <taxon>Puccinia</taxon>
    </lineage>
</organism>
<reference evidence="3 4" key="3">
    <citation type="journal article" date="2017" name="G3 (Bethesda)">
        <title>Comparative analysis highlights variable genome content of wheat rusts and divergence of the mating loci.</title>
        <authorList>
            <person name="Cuomo C.A."/>
            <person name="Bakkeren G."/>
            <person name="Khalil H.B."/>
            <person name="Panwar V."/>
            <person name="Joly D."/>
            <person name="Linning R."/>
            <person name="Sakthikumar S."/>
            <person name="Song X."/>
            <person name="Adiconis X."/>
            <person name="Fan L."/>
            <person name="Goldberg J.M."/>
            <person name="Levin J.Z."/>
            <person name="Young S."/>
            <person name="Zeng Q."/>
            <person name="Anikster Y."/>
            <person name="Bruce M."/>
            <person name="Wang M."/>
            <person name="Yin C."/>
            <person name="McCallum B."/>
            <person name="Szabo L.J."/>
            <person name="Hulbert S."/>
            <person name="Chen X."/>
            <person name="Fellers J.P."/>
        </authorList>
    </citation>
    <scope>NUCLEOTIDE SEQUENCE</scope>
    <source>
        <strain evidence="4">Isolate 1-1 / race 1 (BBBD)</strain>
        <strain evidence="3">isolate 1-1 / race 1 (BBBD)</strain>
    </source>
</reference>
<dbReference type="PANTHER" id="PTHR46557:SF1">
    <property type="entry name" value="SERINE_THREONINE-PROTEIN PHOSPHATASE 1 REGULATORY SUBUNIT 10"/>
    <property type="match status" value="1"/>
</dbReference>
<feature type="compositionally biased region" description="Polar residues" evidence="1">
    <location>
        <begin position="153"/>
        <end position="173"/>
    </location>
</feature>
<dbReference type="GO" id="GO:0008157">
    <property type="term" value="F:protein phosphatase 1 binding"/>
    <property type="evidence" value="ECO:0007669"/>
    <property type="project" value="TreeGrafter"/>
</dbReference>
<feature type="compositionally biased region" description="Polar residues" evidence="1">
    <location>
        <begin position="739"/>
        <end position="750"/>
    </location>
</feature>
<feature type="region of interest" description="Disordered" evidence="1">
    <location>
        <begin position="917"/>
        <end position="942"/>
    </location>
</feature>
<feature type="compositionally biased region" description="Basic and acidic residues" evidence="1">
    <location>
        <begin position="1116"/>
        <end position="1125"/>
    </location>
</feature>
<feature type="region of interest" description="Disordered" evidence="1">
    <location>
        <begin position="694"/>
        <end position="756"/>
    </location>
</feature>
<feature type="compositionally biased region" description="Polar residues" evidence="1">
    <location>
        <begin position="1"/>
        <end position="13"/>
    </location>
</feature>
<protein>
    <submittedName>
        <fullName evidence="2 3">Uncharacterized protein</fullName>
    </submittedName>
</protein>
<accession>A0A180GYK6</accession>
<feature type="region of interest" description="Disordered" evidence="1">
    <location>
        <begin position="127"/>
        <end position="233"/>
    </location>
</feature>
<feature type="region of interest" description="Disordered" evidence="1">
    <location>
        <begin position="1"/>
        <end position="21"/>
    </location>
</feature>
<sequence length="1152" mass="122909">MLVSSNPPVQTVQLPPPAELDPADPIWRHVKTEWDQQFIKRGNFLPWLRAQLQIDPIDETGPAPEPLLCYVKRRLALAQHEQRLREAANHGQPAPAQGNQAAHPNSASNMNGTFLEPTQASSLAAQDVYPGNSSRSGPFVSPQSDGAAAASPAGQQFDHSASDASRTSSNQFLNHAHVPPPAMSFSSQPPSSTGNAFSSQLGAIADAHMGNSSHITPTSLSSNSNSHTNDLNYNPNDLGTPLPYLQAGTQAPKFPQSQVLLMSQENVETAPQQSSQLASFPTTIASSTYVNHPAQSNPALTFVATHSHPLQPQNVNQYSHPLQPTKATQYQQSLDTQKKNFEPQADSFVHHNQSLDFSGPAPNSDSGNWNARPLVQIDPSLMAGYEMSCNLTSQVYAQSIPPISPAIDVAPQPTTSQPVDTPSPRRTRSAAALTKKNGTAATLSRTPVIEKAPHTKGAPRTASSSTEDTSVGTIPSLSANISPANKEANPKATSTASPNPTSSTPADQYDRKVWKSRLSTIRTELDHIPKAPARSAIKLVKILSMYSISPTPSTGDWSTVPPEGRIEVLSAMKASVPQDFFNSWASESKGLSMLEAWLKGSVHAQERAKPRKTSGGNGADEETLQRETLLTHLLQTLGKLPLTVENLKSHTFPKQVMRINKEQNANKFSDAIKRLSVGLEQKWRAICRGAPAPLQRNGSIDSVSNSAASASDTKKRPEAASDSNQSKKRKVETTRIPITATSSTSKSTNDLFGRPDKAKLPAFTKKALEPSAPPPVVVPDSFAEAMGLLKGRNATGTSAELAPSTSTTSSNAGGKLAKRVRFVADSELCQIKIVERLVYEGEEYETHPVGDARKMDAVEGRYLHQSDSFLEEEVEWEAPSEVVLTSETVTNLETSPLVSAELAAQEEREKAVPAVTYEDESQIPHTPHEPGESELSTVGDAGSAGLPKVMKLGGNLLLDPEVSHLIAKAQADNSVDAPVAPDHTVSNLLARLGGGAGALAELSNQSSQAPMPFPSGFDTGLPPGLDLNLLNSISQSGSLQAILAGTSGINMPTQLVSTTHVADTFLPAVRDNGWGAAAGSASRGRDKMDAPAPPAPYIPTGPSAGVSRNKRRKKGKDGGQPRMSAHDALGRHIKCKWWPDCPHGNKCFYKHG</sequence>
<feature type="region of interest" description="Disordered" evidence="1">
    <location>
        <begin position="406"/>
        <end position="511"/>
    </location>
</feature>
<reference evidence="3" key="4">
    <citation type="submission" date="2025-05" db="UniProtKB">
        <authorList>
            <consortium name="EnsemblFungi"/>
        </authorList>
    </citation>
    <scope>IDENTIFICATION</scope>
    <source>
        <strain evidence="3">isolate 1-1 / race 1 (BBBD)</strain>
    </source>
</reference>
<dbReference type="PANTHER" id="PTHR46557">
    <property type="entry name" value="SERINE/THREONINE-PROTEIN PHOSPHATASE 1 REGULATORY SUBUNIT 10-RELATED"/>
    <property type="match status" value="1"/>
</dbReference>
<gene>
    <name evidence="2" type="ORF">PTTG_03137</name>
</gene>
<proteinExistence type="predicted"/>
<keyword evidence="4" id="KW-1185">Reference proteome</keyword>
<feature type="region of interest" description="Disordered" evidence="1">
    <location>
        <begin position="1075"/>
        <end position="1125"/>
    </location>
</feature>
<reference evidence="2" key="2">
    <citation type="submission" date="2016-05" db="EMBL/GenBank/DDBJ databases">
        <title>Comparative analysis highlights variable genome content of wheat rusts and divergence of the mating loci.</title>
        <authorList>
            <person name="Cuomo C.A."/>
            <person name="Bakkeren G."/>
            <person name="Szabo L."/>
            <person name="Khalil H."/>
            <person name="Joly D."/>
            <person name="Goldberg J."/>
            <person name="Young S."/>
            <person name="Zeng Q."/>
            <person name="Fellers J."/>
        </authorList>
    </citation>
    <scope>NUCLEOTIDE SEQUENCE [LARGE SCALE GENOMIC DNA]</scope>
    <source>
        <strain evidence="2">1-1 BBBD Race 1</strain>
    </source>
</reference>
<feature type="compositionally biased region" description="Low complexity" evidence="1">
    <location>
        <begin position="90"/>
        <end position="105"/>
    </location>
</feature>
<feature type="compositionally biased region" description="Polar residues" evidence="1">
    <location>
        <begin position="461"/>
        <end position="483"/>
    </location>
</feature>
<dbReference type="VEuPathDB" id="FungiDB:PTTG_03137"/>
<evidence type="ECO:0000313" key="3">
    <source>
        <dbReference type="EnsemblFungi" id="PTTG_03137-t43_1-p1"/>
    </source>
</evidence>
<evidence type="ECO:0000256" key="1">
    <source>
        <dbReference type="SAM" id="MobiDB-lite"/>
    </source>
</evidence>
<reference evidence="2" key="1">
    <citation type="submission" date="2009-11" db="EMBL/GenBank/DDBJ databases">
        <authorList>
            <consortium name="The Broad Institute Genome Sequencing Platform"/>
            <person name="Ward D."/>
            <person name="Feldgarden M."/>
            <person name="Earl A."/>
            <person name="Young S.K."/>
            <person name="Zeng Q."/>
            <person name="Koehrsen M."/>
            <person name="Alvarado L."/>
            <person name="Berlin A."/>
            <person name="Bochicchio J."/>
            <person name="Borenstein D."/>
            <person name="Chapman S.B."/>
            <person name="Chen Z."/>
            <person name="Engels R."/>
            <person name="Freedman E."/>
            <person name="Gellesch M."/>
            <person name="Goldberg J."/>
            <person name="Griggs A."/>
            <person name="Gujja S."/>
            <person name="Heilman E."/>
            <person name="Heiman D."/>
            <person name="Hepburn T."/>
            <person name="Howarth C."/>
            <person name="Jen D."/>
            <person name="Larson L."/>
            <person name="Lewis B."/>
            <person name="Mehta T."/>
            <person name="Park D."/>
            <person name="Pearson M."/>
            <person name="Roberts A."/>
            <person name="Saif S."/>
            <person name="Shea T."/>
            <person name="Shenoy N."/>
            <person name="Sisk P."/>
            <person name="Stolte C."/>
            <person name="Sykes S."/>
            <person name="Thomson T."/>
            <person name="Walk T."/>
            <person name="White J."/>
            <person name="Yandava C."/>
            <person name="Izard J."/>
            <person name="Baranova O.V."/>
            <person name="Blanton J.M."/>
            <person name="Tanner A.C."/>
            <person name="Dewhirst F.E."/>
            <person name="Haas B."/>
            <person name="Nusbaum C."/>
            <person name="Birren B."/>
        </authorList>
    </citation>
    <scope>NUCLEOTIDE SEQUENCE [LARGE SCALE GENOMIC DNA]</scope>
    <source>
        <strain evidence="2">1-1 BBBD Race 1</strain>
    </source>
</reference>
<feature type="compositionally biased region" description="Low complexity" evidence="1">
    <location>
        <begin position="218"/>
        <end position="232"/>
    </location>
</feature>
<feature type="compositionally biased region" description="Polar residues" evidence="1">
    <location>
        <begin position="184"/>
        <end position="201"/>
    </location>
</feature>
<feature type="compositionally biased region" description="Polar residues" evidence="1">
    <location>
        <begin position="131"/>
        <end position="144"/>
    </location>
</feature>
<dbReference type="GO" id="GO:0000785">
    <property type="term" value="C:chromatin"/>
    <property type="evidence" value="ECO:0007669"/>
    <property type="project" value="TreeGrafter"/>
</dbReference>
<feature type="compositionally biased region" description="Polar residues" evidence="1">
    <location>
        <begin position="436"/>
        <end position="445"/>
    </location>
</feature>
<name>A0A180GYK6_PUCT1</name>